<feature type="compositionally biased region" description="Basic and acidic residues" evidence="1">
    <location>
        <begin position="196"/>
        <end position="230"/>
    </location>
</feature>
<feature type="region of interest" description="Disordered" evidence="1">
    <location>
        <begin position="1"/>
        <end position="31"/>
    </location>
</feature>
<evidence type="ECO:0000256" key="1">
    <source>
        <dbReference type="SAM" id="MobiDB-lite"/>
    </source>
</evidence>
<name>A0A644U571_9ZZZZ</name>
<proteinExistence type="predicted"/>
<reference evidence="2" key="1">
    <citation type="submission" date="2019-08" db="EMBL/GenBank/DDBJ databases">
        <authorList>
            <person name="Kucharzyk K."/>
            <person name="Murdoch R.W."/>
            <person name="Higgins S."/>
            <person name="Loffler F."/>
        </authorList>
    </citation>
    <scope>NUCLEOTIDE SEQUENCE</scope>
</reference>
<comment type="caution">
    <text evidence="2">The sequence shown here is derived from an EMBL/GenBank/DDBJ whole genome shotgun (WGS) entry which is preliminary data.</text>
</comment>
<feature type="compositionally biased region" description="Basic and acidic residues" evidence="1">
    <location>
        <begin position="21"/>
        <end position="31"/>
    </location>
</feature>
<feature type="region of interest" description="Disordered" evidence="1">
    <location>
        <begin position="46"/>
        <end position="240"/>
    </location>
</feature>
<sequence length="294" mass="32598">MFLKSLAEGLRGPVEGDGDGDEGKAVQEAHGEELVVDRLKHVLAQPADAHHRGHDDHRERHHDGLVDAGHQRRQRQRQLHIPQLLPGRGTEGVRGLDHLLVDEPDPEVGQPDHRRRGVDHHGNQPGHLADAEDHHDRDQVDKARQGLHHVEKRHDPPLCPVGTCRDNADRQPEHDRDQCRHGHHRQGGHGVFPQPEKADREQRGAGAEGDLHTARGEPDGREDQHEHHEPGCPGEDGLERVEKPLQWSRCGVDLVGELAHEVAEPVVDCLAHQAQAFARQGGEIAQGFRQAPAG</sequence>
<gene>
    <name evidence="2" type="ORF">SDC9_19870</name>
</gene>
<accession>A0A644U571</accession>
<protein>
    <submittedName>
        <fullName evidence="2">Uncharacterized protein</fullName>
    </submittedName>
</protein>
<feature type="compositionally biased region" description="Basic and acidic residues" evidence="1">
    <location>
        <begin position="48"/>
        <end position="65"/>
    </location>
</feature>
<dbReference type="EMBL" id="VSSQ01000078">
    <property type="protein sequence ID" value="MPL74061.1"/>
    <property type="molecule type" value="Genomic_DNA"/>
</dbReference>
<feature type="compositionally biased region" description="Basic and acidic residues" evidence="1">
    <location>
        <begin position="166"/>
        <end position="180"/>
    </location>
</feature>
<evidence type="ECO:0000313" key="2">
    <source>
        <dbReference type="EMBL" id="MPL74061.1"/>
    </source>
</evidence>
<feature type="compositionally biased region" description="Basic and acidic residues" evidence="1">
    <location>
        <begin position="129"/>
        <end position="156"/>
    </location>
</feature>
<dbReference type="AlphaFoldDB" id="A0A644U571"/>
<organism evidence="2">
    <name type="scientific">bioreactor metagenome</name>
    <dbReference type="NCBI Taxonomy" id="1076179"/>
    <lineage>
        <taxon>unclassified sequences</taxon>
        <taxon>metagenomes</taxon>
        <taxon>ecological metagenomes</taxon>
    </lineage>
</organism>